<dbReference type="RefSeq" id="YP_010780086.1">
    <property type="nucleotide sequence ID" value="NC_075038.1"/>
</dbReference>
<name>A0A6N1NMY0_9VIRU</name>
<dbReference type="KEGG" id="vg:80516777"/>
<dbReference type="InterPro" id="IPR029052">
    <property type="entry name" value="Metallo-depent_PP-like"/>
</dbReference>
<dbReference type="Gene3D" id="3.60.21.10">
    <property type="match status" value="1"/>
</dbReference>
<reference evidence="1" key="2">
    <citation type="journal article" date="2018" name="Nat. Commun.">
        <title>Tailed giant Tupanvirus possesses the most complete translational apparatus of the known virosphere.</title>
        <authorList>
            <person name="Abrahao J."/>
            <person name="Silva L."/>
            <person name="Silva L.S."/>
            <person name="Khalil J.Y.B."/>
            <person name="Rodrigues R."/>
            <person name="Arantes T."/>
            <person name="Assis F."/>
            <person name="Boratto P."/>
            <person name="Andrade M."/>
            <person name="Kroon E.G."/>
            <person name="Ribeiro B."/>
            <person name="Bergier I."/>
            <person name="Seligmann H."/>
            <person name="Ghigo E."/>
            <person name="Colson P."/>
            <person name="Levasseur A."/>
            <person name="Kroemer G."/>
            <person name="Raoult D."/>
            <person name="La Scola B."/>
        </authorList>
    </citation>
    <scope>NUCLEOTIDE SEQUENCE [LARGE SCALE GENOMIC DNA]</scope>
    <source>
        <strain evidence="1">Deep ocean</strain>
    </source>
</reference>
<protein>
    <submittedName>
        <fullName evidence="1">Putative ORFan</fullName>
    </submittedName>
</protein>
<accession>A0A6N1NMY0</accession>
<dbReference type="GeneID" id="80516777"/>
<evidence type="ECO:0000313" key="1">
    <source>
        <dbReference type="EMBL" id="QKU33486.1"/>
    </source>
</evidence>
<reference evidence="1" key="1">
    <citation type="submission" date="2017-06" db="EMBL/GenBank/DDBJ databases">
        <authorList>
            <person name="Assis F.L."/>
            <person name="Abrahao J.S."/>
            <person name="Silva L."/>
            <person name="Khalil J.B."/>
            <person name="Rodrigues R."/>
            <person name="Silva L.S."/>
            <person name="Boratto P."/>
            <person name="Andrade M."/>
            <person name="Kroon E.G."/>
            <person name="Ribeiro B."/>
            <person name="Bergier I."/>
            <person name="Seligmann H."/>
            <person name="Ghigo E."/>
            <person name="Colson P."/>
            <person name="Levasseur A."/>
            <person name="Raoult D."/>
            <person name="Scola B.L."/>
        </authorList>
    </citation>
    <scope>NUCLEOTIDE SEQUENCE</scope>
    <source>
        <strain evidence="1">Deep ocean</strain>
    </source>
</reference>
<dbReference type="EMBL" id="MF405918">
    <property type="protein sequence ID" value="QKU33486.1"/>
    <property type="molecule type" value="Genomic_DNA"/>
</dbReference>
<organism evidence="1">
    <name type="scientific">Tupanvirus deep ocean</name>
    <dbReference type="NCBI Taxonomy" id="2126984"/>
    <lineage>
        <taxon>Viruses</taxon>
        <taxon>Varidnaviria</taxon>
        <taxon>Bamfordvirae</taxon>
        <taxon>Nucleocytoviricota</taxon>
        <taxon>Megaviricetes</taxon>
        <taxon>Imitervirales</taxon>
        <taxon>Mimiviridae</taxon>
        <taxon>Megamimivirinae</taxon>
        <taxon>Tupanvirus</taxon>
        <taxon>Tupanvirus altamarinense</taxon>
    </lineage>
</organism>
<sequence length="325" mass="38407">MDNSDFYAIFNNPSTNVSCVKTNTQKQEYKNIITCTDYKHRYSVFNEMELKLKLYTDTLSFAQIICDDNIVEEYNKNNNLFFAIMNSTNCASNKFKKIVFTAPSENSELIDNTKFVINKGAMYLDTNEKIVIPSNYYNLYVHLKNNYTAHFIFIDTNLFAYKKLENRYEYLDAKESLYNMFKWLKYILKNNKSDILFFVGHESIFDINKNTLFPKVGIFFDIILNFIINNNYRGKIYYLCSGNKCFEYICFKGEGRYDKLEINQFSIGNVNNDMVLQNEFVEYYDQKNNKIGTAFIYEKDNNIGYLQYVINSLHNNINIVYAILP</sequence>
<proteinExistence type="predicted"/>
<dbReference type="SUPFAM" id="SSF56300">
    <property type="entry name" value="Metallo-dependent phosphatases"/>
    <property type="match status" value="1"/>
</dbReference>